<reference evidence="3" key="1">
    <citation type="submission" date="2020-12" db="EMBL/GenBank/DDBJ databases">
        <authorList>
            <person name="Iha C."/>
        </authorList>
    </citation>
    <scope>NUCLEOTIDE SEQUENCE</scope>
</reference>
<evidence type="ECO:0000313" key="3">
    <source>
        <dbReference type="EMBL" id="CAD7699903.1"/>
    </source>
</evidence>
<dbReference type="AlphaFoldDB" id="A0A8S1J227"/>
<dbReference type="Pfam" id="PF24500">
    <property type="entry name" value="DUF7589"/>
    <property type="match status" value="1"/>
</dbReference>
<dbReference type="Gene3D" id="3.30.460.10">
    <property type="entry name" value="Beta Polymerase, domain 2"/>
    <property type="match status" value="1"/>
</dbReference>
<dbReference type="GO" id="GO:0009507">
    <property type="term" value="C:chloroplast"/>
    <property type="evidence" value="ECO:0007669"/>
    <property type="project" value="TreeGrafter"/>
</dbReference>
<keyword evidence="4" id="KW-1185">Reference proteome</keyword>
<dbReference type="SMART" id="SM00954">
    <property type="entry name" value="RelA_SpoT"/>
    <property type="match status" value="1"/>
</dbReference>
<evidence type="ECO:0000313" key="4">
    <source>
        <dbReference type="Proteomes" id="UP000708148"/>
    </source>
</evidence>
<dbReference type="GO" id="GO:0015969">
    <property type="term" value="P:guanosine tetraphosphate metabolic process"/>
    <property type="evidence" value="ECO:0007669"/>
    <property type="project" value="InterPro"/>
</dbReference>
<sequence length="983" mass="108187">MLDATGLRLGLFIARSSRTDPLRARAPQRPRHRPLLPCRRISALLCPEAEAVALLVDRCLTAGLLAPGLIHPTVHVDLTTTDALMGWLFCLFTALPAGAAAYFASRSMLESQETWRRVREEQEAPKVEEKILYGVDVSQSKFLMLPTVEAAVHFAALAHKDQMRLTGKPYVTHCIHTGLIFEELLTSFVDDSRAEVAAMAAVLHDVLDDTNVTVEEVKKAFGPEVGDLVQQVSELSSMVQLLRRRRRVMEGGRAAEQGVEEEDLLRSTILKSAREPLVLLIKLADRLHNMRTAYALEPAKRRSVALETRSIFCRLAERLGLFALKAELEDLSFAVTQPQDFQNVYRQLCGMWGVSSFTDSEPMSSDDLSRLAIPPYLGIAGVELPKSATTYLDEPLYIARGDTLTGDVGTQRPLQETLAEGRGSSDQGTAVLDPPATSVALDCGVQGSVQGGANQYCQGTSTVPIWVEEDVPGVSGLSCDDDGIRRQGAMCTNAGPEKRVLSTGFSQPCANSSRDGLDQQIAIVDAPSQPASLPVGAPATWETLTSEDCRQMLACVNPFTSVMFTWSGPAGNKGFGLDFIRCRTEELLQEISILSFGAGYNIEVYGRVKSLYSTYKKMKRKAASIDEAYDVLALRIVVDSESNKDNSAARRLCYQLLSTVQRLWKPVRSELDDYIAVPKYSGYQSLHTSVIGPGKVPFEVQIRTRSMHVDAEYGNAAHWTYKELPVLSGQDGPQGQGTWGPKVGQPVVRIRNGSYLDGVIVNCEHNQRHLLVAVSLKKHLQRQEGSRLASMDEYRWMVDYVEAQGWYEAGQGDVNVVLEHYVLCVDGAYHKVDHYGHKQEVIARPLEPPQQAMGLARQCVPGAGGGKQGKGGEAASRIQQEINLKARYLRQMLDFCAELDLECPDSETIHVMLWPEGQIRSFPTGTTAGDVLSSGGYIEIVDEGTEAHRPMSKLVNVNNQLVHEDTQLKDGDYVVLSRDLVRI</sequence>
<dbReference type="EMBL" id="CAJHUC010001133">
    <property type="protein sequence ID" value="CAD7699903.1"/>
    <property type="molecule type" value="Genomic_DNA"/>
</dbReference>
<dbReference type="PANTHER" id="PTHR21262">
    <property type="entry name" value="GUANOSINE-3',5'-BIS DIPHOSPHATE 3'-PYROPHOSPHOHYDROLASE"/>
    <property type="match status" value="1"/>
</dbReference>
<dbReference type="Pfam" id="PF04607">
    <property type="entry name" value="RelA_SpoT"/>
    <property type="match status" value="1"/>
</dbReference>
<dbReference type="Pfam" id="PF13328">
    <property type="entry name" value="HD_4"/>
    <property type="match status" value="1"/>
</dbReference>
<dbReference type="SUPFAM" id="SSF81301">
    <property type="entry name" value="Nucleotidyltransferase"/>
    <property type="match status" value="1"/>
</dbReference>
<feature type="domain" description="RelA/SpoT" evidence="2">
    <location>
        <begin position="606"/>
        <end position="725"/>
    </location>
</feature>
<dbReference type="InterPro" id="IPR043519">
    <property type="entry name" value="NT_sf"/>
</dbReference>
<comment type="caution">
    <text evidence="3">The sequence shown here is derived from an EMBL/GenBank/DDBJ whole genome shotgun (WGS) entry which is preliminary data.</text>
</comment>
<dbReference type="InterPro" id="IPR007685">
    <property type="entry name" value="RelA_SpoT"/>
</dbReference>
<dbReference type="Proteomes" id="UP000708148">
    <property type="component" value="Unassembled WGS sequence"/>
</dbReference>
<dbReference type="InterPro" id="IPR003607">
    <property type="entry name" value="HD/PDEase_dom"/>
</dbReference>
<dbReference type="PANTHER" id="PTHR21262:SF31">
    <property type="entry name" value="GTP PYROPHOSPHOKINASE"/>
    <property type="match status" value="1"/>
</dbReference>
<dbReference type="SMART" id="SM00471">
    <property type="entry name" value="HDc"/>
    <property type="match status" value="1"/>
</dbReference>
<dbReference type="CDD" id="cd05399">
    <property type="entry name" value="NT_Rel-Spo_like"/>
    <property type="match status" value="1"/>
</dbReference>
<dbReference type="SUPFAM" id="SSF109604">
    <property type="entry name" value="HD-domain/PDEase-like"/>
    <property type="match status" value="1"/>
</dbReference>
<protein>
    <recommendedName>
        <fullName evidence="5">GTP diphosphokinase</fullName>
    </recommendedName>
</protein>
<organism evidence="3 4">
    <name type="scientific">Ostreobium quekettii</name>
    <dbReference type="NCBI Taxonomy" id="121088"/>
    <lineage>
        <taxon>Eukaryota</taxon>
        <taxon>Viridiplantae</taxon>
        <taxon>Chlorophyta</taxon>
        <taxon>core chlorophytes</taxon>
        <taxon>Ulvophyceae</taxon>
        <taxon>TCBD clade</taxon>
        <taxon>Bryopsidales</taxon>
        <taxon>Ostreobineae</taxon>
        <taxon>Ostreobiaceae</taxon>
        <taxon>Ostreobium</taxon>
    </lineage>
</organism>
<evidence type="ECO:0008006" key="5">
    <source>
        <dbReference type="Google" id="ProtNLM"/>
    </source>
</evidence>
<dbReference type="InterPro" id="IPR056011">
    <property type="entry name" value="DUF7589"/>
</dbReference>
<proteinExistence type="predicted"/>
<feature type="domain" description="HD/PDEase" evidence="1">
    <location>
        <begin position="166"/>
        <end position="299"/>
    </location>
</feature>
<name>A0A8S1J227_9CHLO</name>
<accession>A0A8S1J227</accession>
<evidence type="ECO:0000259" key="2">
    <source>
        <dbReference type="SMART" id="SM00954"/>
    </source>
</evidence>
<evidence type="ECO:0000259" key="1">
    <source>
        <dbReference type="SMART" id="SM00471"/>
    </source>
</evidence>
<dbReference type="OrthoDB" id="430679at2759"/>
<gene>
    <name evidence="3" type="ORF">OSTQU699_LOCUS5262</name>
</gene>
<dbReference type="Gene3D" id="1.10.3210.10">
    <property type="entry name" value="Hypothetical protein af1432"/>
    <property type="match status" value="1"/>
</dbReference>